<dbReference type="STRING" id="3469.A0A4Y7JZL8"/>
<name>A0A4Y7JZL8_PAPSO</name>
<dbReference type="OMA" id="LEMNNVH"/>
<organism evidence="3 4">
    <name type="scientific">Papaver somniferum</name>
    <name type="common">Opium poppy</name>
    <dbReference type="NCBI Taxonomy" id="3469"/>
    <lineage>
        <taxon>Eukaryota</taxon>
        <taxon>Viridiplantae</taxon>
        <taxon>Streptophyta</taxon>
        <taxon>Embryophyta</taxon>
        <taxon>Tracheophyta</taxon>
        <taxon>Spermatophyta</taxon>
        <taxon>Magnoliopsida</taxon>
        <taxon>Ranunculales</taxon>
        <taxon>Papaveraceae</taxon>
        <taxon>Papaveroideae</taxon>
        <taxon>Papaver</taxon>
    </lineage>
</organism>
<reference evidence="3 4" key="1">
    <citation type="journal article" date="2018" name="Science">
        <title>The opium poppy genome and morphinan production.</title>
        <authorList>
            <person name="Guo L."/>
            <person name="Winzer T."/>
            <person name="Yang X."/>
            <person name="Li Y."/>
            <person name="Ning Z."/>
            <person name="He Z."/>
            <person name="Teodor R."/>
            <person name="Lu Y."/>
            <person name="Bowser T.A."/>
            <person name="Graham I.A."/>
            <person name="Ye K."/>
        </authorList>
    </citation>
    <scope>NUCLEOTIDE SEQUENCE [LARGE SCALE GENOMIC DNA]</scope>
    <source>
        <strain evidence="4">cv. HN1</strain>
        <tissue evidence="3">Leaves</tissue>
    </source>
</reference>
<keyword evidence="2" id="KW-0812">Transmembrane</keyword>
<dbReference type="NCBIfam" id="TIGR01571">
    <property type="entry name" value="A_thal_Cys_rich"/>
    <property type="match status" value="1"/>
</dbReference>
<accession>A0A4Y7JZL8</accession>
<dbReference type="OrthoDB" id="1045822at2759"/>
<dbReference type="PANTHER" id="PTHR15907">
    <property type="entry name" value="DUF614 FAMILY PROTEIN-RELATED"/>
    <property type="match status" value="1"/>
</dbReference>
<proteinExistence type="predicted"/>
<dbReference type="AlphaFoldDB" id="A0A4Y7JZL8"/>
<feature type="region of interest" description="Disordered" evidence="1">
    <location>
        <begin position="1"/>
        <end position="23"/>
    </location>
</feature>
<dbReference type="Gramene" id="RZC65512">
    <property type="protein sequence ID" value="RZC65512"/>
    <property type="gene ID" value="C5167_009196"/>
</dbReference>
<protein>
    <recommendedName>
        <fullName evidence="5">PLAC8 family protein</fullName>
    </recommendedName>
</protein>
<evidence type="ECO:0000256" key="2">
    <source>
        <dbReference type="SAM" id="Phobius"/>
    </source>
</evidence>
<dbReference type="EMBL" id="CM010720">
    <property type="protein sequence ID" value="RZC65512.1"/>
    <property type="molecule type" value="Genomic_DNA"/>
</dbReference>
<evidence type="ECO:0000256" key="1">
    <source>
        <dbReference type="SAM" id="MobiDB-lite"/>
    </source>
</evidence>
<keyword evidence="2" id="KW-0472">Membrane</keyword>
<dbReference type="Pfam" id="PF04749">
    <property type="entry name" value="PLAC8"/>
    <property type="match status" value="1"/>
</dbReference>
<gene>
    <name evidence="3" type="ORF">C5167_009196</name>
</gene>
<feature type="transmembrane region" description="Helical" evidence="2">
    <location>
        <begin position="148"/>
        <end position="167"/>
    </location>
</feature>
<keyword evidence="4" id="KW-1185">Reference proteome</keyword>
<evidence type="ECO:0000313" key="3">
    <source>
        <dbReference type="EMBL" id="RZC65512.1"/>
    </source>
</evidence>
<evidence type="ECO:0000313" key="4">
    <source>
        <dbReference type="Proteomes" id="UP000316621"/>
    </source>
</evidence>
<dbReference type="InterPro" id="IPR006461">
    <property type="entry name" value="PLAC_motif_containing"/>
</dbReference>
<evidence type="ECO:0008006" key="5">
    <source>
        <dbReference type="Google" id="ProtNLM"/>
    </source>
</evidence>
<dbReference type="Proteomes" id="UP000316621">
    <property type="component" value="Chromosome 6"/>
</dbReference>
<feature type="transmembrane region" description="Helical" evidence="2">
    <location>
        <begin position="121"/>
        <end position="142"/>
    </location>
</feature>
<keyword evidence="2" id="KW-1133">Transmembrane helix</keyword>
<sequence length="279" mass="31017">MGDLKKEETMVVGGGGEGENGEKDEKFIDGMAVMDFDMLCATVALQTEGGFYSSKGNNWGKLNNDDDGDDIDGGEFGGGVQRMWEGDVFDFLEDRRIALQTACCPCYRFGKNMGRAGLGHCFIQGTVYFILVITTLFSYITFTITRRHLFLYMALAFTVSAGTYFGYCRRQIRKQFNIRGSDSSLDDCLYHLTCPCCTLCQESRTLEINNVQDGIWRGRGDTFCVGSQGSNAFLELHQPSLAQTKFPDHCSMQRASTDVDHSWSIGVPHAEPLVPLTQL</sequence>